<protein>
    <recommendedName>
        <fullName evidence="5">C2H2-type domain-containing protein</fullName>
    </recommendedName>
</protein>
<comment type="caution">
    <text evidence="3">The sequence shown here is derived from an EMBL/GenBank/DDBJ whole genome shotgun (WGS) entry which is preliminary data.</text>
</comment>
<dbReference type="EMBL" id="JAVRES010000004">
    <property type="protein sequence ID" value="MDT0435637.1"/>
    <property type="molecule type" value="Genomic_DNA"/>
</dbReference>
<sequence>MPHKYVCPGCRTESSPYELEAGAQQHGQRHRDEFHGGDHPIGETIQPVSYQLDLVQARILAAIVAVVVLALIIKAL</sequence>
<keyword evidence="4" id="KW-1185">Reference proteome</keyword>
<evidence type="ECO:0000313" key="4">
    <source>
        <dbReference type="Proteomes" id="UP001183535"/>
    </source>
</evidence>
<evidence type="ECO:0008006" key="5">
    <source>
        <dbReference type="Google" id="ProtNLM"/>
    </source>
</evidence>
<name>A0ABD5EQG1_9ACTN</name>
<evidence type="ECO:0000256" key="1">
    <source>
        <dbReference type="SAM" id="MobiDB-lite"/>
    </source>
</evidence>
<keyword evidence="2" id="KW-1133">Transmembrane helix</keyword>
<feature type="region of interest" description="Disordered" evidence="1">
    <location>
        <begin position="20"/>
        <end position="40"/>
    </location>
</feature>
<dbReference type="AlphaFoldDB" id="A0ABD5EQG1"/>
<evidence type="ECO:0000256" key="2">
    <source>
        <dbReference type="SAM" id="Phobius"/>
    </source>
</evidence>
<evidence type="ECO:0000313" key="3">
    <source>
        <dbReference type="EMBL" id="MDT0435637.1"/>
    </source>
</evidence>
<dbReference type="RefSeq" id="WP_093824385.1">
    <property type="nucleotide sequence ID" value="NZ_JAVRES010000004.1"/>
</dbReference>
<dbReference type="Proteomes" id="UP001183535">
    <property type="component" value="Unassembled WGS sequence"/>
</dbReference>
<keyword evidence="2" id="KW-0812">Transmembrane</keyword>
<accession>A0ABD5EQG1</accession>
<feature type="compositionally biased region" description="Basic and acidic residues" evidence="1">
    <location>
        <begin position="30"/>
        <end position="40"/>
    </location>
</feature>
<keyword evidence="2" id="KW-0472">Membrane</keyword>
<feature type="transmembrane region" description="Helical" evidence="2">
    <location>
        <begin position="55"/>
        <end position="73"/>
    </location>
</feature>
<proteinExistence type="predicted"/>
<gene>
    <name evidence="3" type="ORF">RM877_13175</name>
</gene>
<reference evidence="4" key="1">
    <citation type="submission" date="2023-07" db="EMBL/GenBank/DDBJ databases">
        <title>30 novel species of actinomycetes from the DSMZ collection.</title>
        <authorList>
            <person name="Nouioui I."/>
        </authorList>
    </citation>
    <scope>NUCLEOTIDE SEQUENCE [LARGE SCALE GENOMIC DNA]</scope>
    <source>
        <strain evidence="4">DSM 41981</strain>
    </source>
</reference>
<organism evidence="3 4">
    <name type="scientific">Streptomyces doudnae</name>
    <dbReference type="NCBI Taxonomy" id="3075536"/>
    <lineage>
        <taxon>Bacteria</taxon>
        <taxon>Bacillati</taxon>
        <taxon>Actinomycetota</taxon>
        <taxon>Actinomycetes</taxon>
        <taxon>Kitasatosporales</taxon>
        <taxon>Streptomycetaceae</taxon>
        <taxon>Streptomyces</taxon>
    </lineage>
</organism>